<comment type="caution">
    <text evidence="1">The sequence shown here is derived from an EMBL/GenBank/DDBJ whole genome shotgun (WGS) entry which is preliminary data.</text>
</comment>
<reference evidence="1" key="1">
    <citation type="submission" date="2016-10" db="EMBL/GenBank/DDBJ databases">
        <title>Sequence of Gallionella enrichment culture.</title>
        <authorList>
            <person name="Poehlein A."/>
            <person name="Muehling M."/>
            <person name="Daniel R."/>
        </authorList>
    </citation>
    <scope>NUCLEOTIDE SEQUENCE</scope>
</reference>
<evidence type="ECO:0000313" key="1">
    <source>
        <dbReference type="EMBL" id="OIQ77644.1"/>
    </source>
</evidence>
<proteinExistence type="predicted"/>
<dbReference type="EMBL" id="MLJW01001567">
    <property type="protein sequence ID" value="OIQ77644.1"/>
    <property type="molecule type" value="Genomic_DNA"/>
</dbReference>
<name>A0A1J5QCK7_9ZZZZ</name>
<accession>A0A1J5QCK7</accession>
<protein>
    <submittedName>
        <fullName evidence="1">Uncharacterized protein</fullName>
    </submittedName>
</protein>
<organism evidence="1">
    <name type="scientific">mine drainage metagenome</name>
    <dbReference type="NCBI Taxonomy" id="410659"/>
    <lineage>
        <taxon>unclassified sequences</taxon>
        <taxon>metagenomes</taxon>
        <taxon>ecological metagenomes</taxon>
    </lineage>
</organism>
<dbReference type="AlphaFoldDB" id="A0A1J5QCK7"/>
<gene>
    <name evidence="1" type="ORF">GALL_406600</name>
</gene>
<sequence length="70" mass="7396">MRLLFSVAGLLVTLLLVMWLVKTQLQGIAPRSAAGASAASSQAGMITPQQYKQQLDRAMGASHPTAQEGQ</sequence>